<evidence type="ECO:0000256" key="4">
    <source>
        <dbReference type="ARBA" id="ARBA00022801"/>
    </source>
</evidence>
<dbReference type="PANTHER" id="PTHR22726">
    <property type="entry name" value="METALLOENDOPEPTIDASE OMA1"/>
    <property type="match status" value="1"/>
</dbReference>
<evidence type="ECO:0000256" key="6">
    <source>
        <dbReference type="ARBA" id="ARBA00023049"/>
    </source>
</evidence>
<keyword evidence="6 9" id="KW-0482">Metalloprotease</keyword>
<evidence type="ECO:0000256" key="2">
    <source>
        <dbReference type="ARBA" id="ARBA00022670"/>
    </source>
</evidence>
<dbReference type="Pfam" id="PF13432">
    <property type="entry name" value="TPR_16"/>
    <property type="match status" value="1"/>
</dbReference>
<proteinExistence type="predicted"/>
<keyword evidence="7" id="KW-0732">Signal</keyword>
<sequence length="453" mass="48670">MAKLGTASLLRRLAAVMVVLCLASGAQARSLIRDAGLEYALDTIALPVMTSADLWGGSVRVMIVNDMSLNAFVVDGRAVYVHAGLILRLSTPAQLQAVIAHELAHITNGHITRRSLNAESAGLYSGLGLALGVTAGILSGSPVAGAGLAYGTAGSARGVFLGHTREEESAADRSGMRFLARAGIDPSAMAEVMTLFAGQEDMSPSRQDAYLRSHPLSRDRLRAIRSYAEVLGPRTADQAMVDYWFARLQAKLGAYLRDPDYTFRRYPASDLSDAGRIARSLAQYKMGRAQAAWAELDPVLAARPEDAYLHELKGWIALESNRMDVALPAYRRAAKLAPKEPQVLAGLGKVLLAQGTKATDAEALAVLQSARSRDARDPGMLRDLAMAYARTGEPAMASLHTAERYALLGEYEDALIHARRAVAGLPVGAPGWARAQDIIDAAERETKNRRTRR</sequence>
<comment type="cofactor">
    <cofactor evidence="1">
        <name>Zn(2+)</name>
        <dbReference type="ChEBI" id="CHEBI:29105"/>
    </cofactor>
</comment>
<accession>A0A8J7CYW4</accession>
<gene>
    <name evidence="9" type="ORF">ICN82_02365</name>
</gene>
<evidence type="ECO:0000313" key="9">
    <source>
        <dbReference type="EMBL" id="MBE3637048.1"/>
    </source>
</evidence>
<evidence type="ECO:0000259" key="8">
    <source>
        <dbReference type="Pfam" id="PF01435"/>
    </source>
</evidence>
<dbReference type="GO" id="GO:0051603">
    <property type="term" value="P:proteolysis involved in protein catabolic process"/>
    <property type="evidence" value="ECO:0007669"/>
    <property type="project" value="TreeGrafter"/>
</dbReference>
<name>A0A8J7CYW4_9RHOB</name>
<keyword evidence="3" id="KW-0479">Metal-binding</keyword>
<evidence type="ECO:0000256" key="7">
    <source>
        <dbReference type="SAM" id="SignalP"/>
    </source>
</evidence>
<keyword evidence="2" id="KW-0645">Protease</keyword>
<reference evidence="9" key="1">
    <citation type="submission" date="2020-09" db="EMBL/GenBank/DDBJ databases">
        <title>A novel bacterium of genus Mangrovicoccus, isolated from South China Sea.</title>
        <authorList>
            <person name="Huang H."/>
            <person name="Mo K."/>
            <person name="Hu Y."/>
        </authorList>
    </citation>
    <scope>NUCLEOTIDE SEQUENCE</scope>
    <source>
        <strain evidence="9">HB182678</strain>
    </source>
</reference>
<dbReference type="Gene3D" id="3.30.2010.10">
    <property type="entry name" value="Metalloproteases ('zincins'), catalytic domain"/>
    <property type="match status" value="1"/>
</dbReference>
<feature type="signal peptide" evidence="7">
    <location>
        <begin position="1"/>
        <end position="28"/>
    </location>
</feature>
<dbReference type="AlphaFoldDB" id="A0A8J7CYW4"/>
<dbReference type="GO" id="GO:0004222">
    <property type="term" value="F:metalloendopeptidase activity"/>
    <property type="evidence" value="ECO:0007669"/>
    <property type="project" value="InterPro"/>
</dbReference>
<dbReference type="Gene3D" id="1.25.40.10">
    <property type="entry name" value="Tetratricopeptide repeat domain"/>
    <property type="match status" value="1"/>
</dbReference>
<dbReference type="GO" id="GO:0016020">
    <property type="term" value="C:membrane"/>
    <property type="evidence" value="ECO:0007669"/>
    <property type="project" value="TreeGrafter"/>
</dbReference>
<keyword evidence="4" id="KW-0378">Hydrolase</keyword>
<organism evidence="9 10">
    <name type="scientific">Mangrovicoccus algicola</name>
    <dbReference type="NCBI Taxonomy" id="2771008"/>
    <lineage>
        <taxon>Bacteria</taxon>
        <taxon>Pseudomonadati</taxon>
        <taxon>Pseudomonadota</taxon>
        <taxon>Alphaproteobacteria</taxon>
        <taxon>Rhodobacterales</taxon>
        <taxon>Paracoccaceae</taxon>
        <taxon>Mangrovicoccus</taxon>
    </lineage>
</organism>
<evidence type="ECO:0000256" key="5">
    <source>
        <dbReference type="ARBA" id="ARBA00022833"/>
    </source>
</evidence>
<dbReference type="InterPro" id="IPR001915">
    <property type="entry name" value="Peptidase_M48"/>
</dbReference>
<dbReference type="EMBL" id="JACVXA010000005">
    <property type="protein sequence ID" value="MBE3637048.1"/>
    <property type="molecule type" value="Genomic_DNA"/>
</dbReference>
<feature type="chain" id="PRO_5035207842" evidence="7">
    <location>
        <begin position="29"/>
        <end position="453"/>
    </location>
</feature>
<protein>
    <submittedName>
        <fullName evidence="9">M48 family metalloprotease</fullName>
    </submittedName>
</protein>
<keyword evidence="5" id="KW-0862">Zinc</keyword>
<dbReference type="InterPro" id="IPR011990">
    <property type="entry name" value="TPR-like_helical_dom_sf"/>
</dbReference>
<evidence type="ECO:0000313" key="10">
    <source>
        <dbReference type="Proteomes" id="UP000609121"/>
    </source>
</evidence>
<comment type="caution">
    <text evidence="9">The sequence shown here is derived from an EMBL/GenBank/DDBJ whole genome shotgun (WGS) entry which is preliminary data.</text>
</comment>
<keyword evidence="10" id="KW-1185">Reference proteome</keyword>
<dbReference type="SUPFAM" id="SSF48452">
    <property type="entry name" value="TPR-like"/>
    <property type="match status" value="1"/>
</dbReference>
<dbReference type="Pfam" id="PF01435">
    <property type="entry name" value="Peptidase_M48"/>
    <property type="match status" value="1"/>
</dbReference>
<dbReference type="PANTHER" id="PTHR22726:SF1">
    <property type="entry name" value="METALLOENDOPEPTIDASE OMA1, MITOCHONDRIAL"/>
    <property type="match status" value="1"/>
</dbReference>
<evidence type="ECO:0000256" key="1">
    <source>
        <dbReference type="ARBA" id="ARBA00001947"/>
    </source>
</evidence>
<dbReference type="GO" id="GO:0046872">
    <property type="term" value="F:metal ion binding"/>
    <property type="evidence" value="ECO:0007669"/>
    <property type="project" value="UniProtKB-KW"/>
</dbReference>
<feature type="domain" description="Peptidase M48" evidence="8">
    <location>
        <begin position="42"/>
        <end position="227"/>
    </location>
</feature>
<dbReference type="CDD" id="cd07324">
    <property type="entry name" value="M48C_Oma1-like"/>
    <property type="match status" value="1"/>
</dbReference>
<evidence type="ECO:0000256" key="3">
    <source>
        <dbReference type="ARBA" id="ARBA00022723"/>
    </source>
</evidence>
<dbReference type="InterPro" id="IPR051156">
    <property type="entry name" value="Mito/Outer_Membr_Metalloprot"/>
</dbReference>
<dbReference type="RefSeq" id="WP_193179237.1">
    <property type="nucleotide sequence ID" value="NZ_JACVXA010000005.1"/>
</dbReference>
<dbReference type="Proteomes" id="UP000609121">
    <property type="component" value="Unassembled WGS sequence"/>
</dbReference>